<feature type="compositionally biased region" description="Basic and acidic residues" evidence="1">
    <location>
        <begin position="957"/>
        <end position="984"/>
    </location>
</feature>
<name>A0A397HE18_9GLOM</name>
<dbReference type="Proteomes" id="UP000266861">
    <property type="component" value="Unassembled WGS sequence"/>
</dbReference>
<feature type="compositionally biased region" description="Basic residues" evidence="1">
    <location>
        <begin position="985"/>
        <end position="994"/>
    </location>
</feature>
<protein>
    <recommendedName>
        <fullName evidence="4">C2H2-type domain-containing protein</fullName>
    </recommendedName>
</protein>
<keyword evidence="3" id="KW-1185">Reference proteome</keyword>
<organism evidence="2 3">
    <name type="scientific">Diversispora epigaea</name>
    <dbReference type="NCBI Taxonomy" id="1348612"/>
    <lineage>
        <taxon>Eukaryota</taxon>
        <taxon>Fungi</taxon>
        <taxon>Fungi incertae sedis</taxon>
        <taxon>Mucoromycota</taxon>
        <taxon>Glomeromycotina</taxon>
        <taxon>Glomeromycetes</taxon>
        <taxon>Diversisporales</taxon>
        <taxon>Diversisporaceae</taxon>
        <taxon>Diversispora</taxon>
    </lineage>
</organism>
<evidence type="ECO:0000313" key="2">
    <source>
        <dbReference type="EMBL" id="RHZ60288.1"/>
    </source>
</evidence>
<dbReference type="EMBL" id="PQFF01000324">
    <property type="protein sequence ID" value="RHZ60288.1"/>
    <property type="molecule type" value="Genomic_DNA"/>
</dbReference>
<feature type="region of interest" description="Disordered" evidence="1">
    <location>
        <begin position="957"/>
        <end position="994"/>
    </location>
</feature>
<reference evidence="2 3" key="1">
    <citation type="submission" date="2018-08" db="EMBL/GenBank/DDBJ databases">
        <title>Genome and evolution of the arbuscular mycorrhizal fungus Diversispora epigaea (formerly Glomus versiforme) and its bacterial endosymbionts.</title>
        <authorList>
            <person name="Sun X."/>
            <person name="Fei Z."/>
            <person name="Harrison M."/>
        </authorList>
    </citation>
    <scope>NUCLEOTIDE SEQUENCE [LARGE SCALE GENOMIC DNA]</scope>
    <source>
        <strain evidence="2 3">IT104</strain>
    </source>
</reference>
<evidence type="ECO:0008006" key="4">
    <source>
        <dbReference type="Google" id="ProtNLM"/>
    </source>
</evidence>
<evidence type="ECO:0000313" key="3">
    <source>
        <dbReference type="Proteomes" id="UP000266861"/>
    </source>
</evidence>
<gene>
    <name evidence="2" type="ORF">Glove_355g21</name>
</gene>
<evidence type="ECO:0000256" key="1">
    <source>
        <dbReference type="SAM" id="MobiDB-lite"/>
    </source>
</evidence>
<comment type="caution">
    <text evidence="2">The sequence shown here is derived from an EMBL/GenBank/DDBJ whole genome shotgun (WGS) entry which is preliminary data.</text>
</comment>
<accession>A0A397HE18</accession>
<proteinExistence type="predicted"/>
<sequence length="994" mass="116196">MSTQKSKTEILALGNIIENIHYGPFASNWWWFFRKKQKKTDILCIPFRINCHFWVKLNNHEFIVRIIKHNNNNFQPGFINESDPDTDVHFNITSAINFTYQKLFHTETRYSGLGILELDTLEIASQLLADVTFIPFQVKYENITLYIIKIGSSNNKEINYGGNGYIATFIHKVRGDQCLVVQQIHENSFSITVYRNGIQREQVFGQSPEAVWKQMTIRQDNKPLELFGLCDPIVKQEIKNHIALPICTIKDWDNLEIMQPIFEKNLKKKISTINLGWIQFFLNWKNQKTRIIEFIITLAQIYPSDHQFTEHELRAWRRMMKDVGCTNITPFSKDKSQLEFWTYASDFNIDREIIQNLYNDGFLKIKISIPSLNNLSQSYEVTPLNEQKFWNSFQKSLEKNKRGLDGKQRILSIIVEEFGPKELHEKLQVSNHLITSAKHFARINGPGCSAIDKPKVTRTRVTEIQDAQFHTFFSDKNNVSMSSYSVDAKTGLPILYLKENKQSLWEKFEATYPDGIKRTSFMGRLANGQYVYRKDLGGLYNTCNDYGYVVFDLLITLIQGSLHEKSLKQFLINEIENLRYHLRRGFENELVMNIDGTTNHVPCLEHCLLHAFGECNELHNERCENCKQLFIVFQHLEQNLSSEHQQILEESKEKFTYFLAHQARKKYLNSQYKAQLLDLNEDGAIMIADYKMKILHKSAREKKQEFFGKRGWSLHTILVLTKKTNNIEVQAFDHWSMDTKQDAWFTASSFDVIFETLDPKPTWIKILSDNGAHYHSSELMAIVANWYAWYKIEVRGWFFFEPGEAKSLVDSHHATVTLSFFSSGWALRSNQRLGKRGSGKRITERVKEYLVAFFLAGDANKTERMSATEMVNTLNQFSKEGEIKGEDIPQIKTVESWITRYSMSLRQKAAEERIINNREKKGEIKGEDIPQIKTVESWITRYSMSLRQKAAEERIINNREKSLNQPLREKNIRNCSKKNTENLQKRQKRNNPNE</sequence>
<dbReference type="AlphaFoldDB" id="A0A397HE18"/>
<dbReference type="OrthoDB" id="2304551at2759"/>